<sequence>MLKKMTKNQVLFIQLASFVIFIAFLIMNRYDGQIPDFVQGMALGMCTTGFVVVLFKHKLLKSAAKA</sequence>
<organism evidence="2 3">
    <name type="scientific">Cohnella cholangitidis</name>
    <dbReference type="NCBI Taxonomy" id="2598458"/>
    <lineage>
        <taxon>Bacteria</taxon>
        <taxon>Bacillati</taxon>
        <taxon>Bacillota</taxon>
        <taxon>Bacilli</taxon>
        <taxon>Bacillales</taxon>
        <taxon>Paenibacillaceae</taxon>
        <taxon>Cohnella</taxon>
    </lineage>
</organism>
<proteinExistence type="predicted"/>
<dbReference type="AlphaFoldDB" id="A0A7G5C1D7"/>
<gene>
    <name evidence="2" type="ORF">FPL14_18900</name>
</gene>
<keyword evidence="1" id="KW-1133">Transmembrane helix</keyword>
<keyword evidence="1" id="KW-0472">Membrane</keyword>
<feature type="transmembrane region" description="Helical" evidence="1">
    <location>
        <begin position="36"/>
        <end position="55"/>
    </location>
</feature>
<protein>
    <submittedName>
        <fullName evidence="2">Uncharacterized protein</fullName>
    </submittedName>
</protein>
<dbReference type="KEGG" id="cchl:FPL14_18900"/>
<feature type="transmembrane region" description="Helical" evidence="1">
    <location>
        <begin position="12"/>
        <end position="30"/>
    </location>
</feature>
<evidence type="ECO:0000256" key="1">
    <source>
        <dbReference type="SAM" id="Phobius"/>
    </source>
</evidence>
<keyword evidence="3" id="KW-1185">Reference proteome</keyword>
<evidence type="ECO:0000313" key="2">
    <source>
        <dbReference type="EMBL" id="QMV43021.1"/>
    </source>
</evidence>
<reference evidence="2 3" key="1">
    <citation type="submission" date="2019-07" db="EMBL/GenBank/DDBJ databases">
        <authorList>
            <person name="Kim J.K."/>
            <person name="Cheong H.-M."/>
            <person name="Choi Y."/>
            <person name="Hwang K.J."/>
            <person name="Lee S."/>
            <person name="Choi C."/>
        </authorList>
    </citation>
    <scope>NUCLEOTIDE SEQUENCE [LARGE SCALE GENOMIC DNA]</scope>
    <source>
        <strain evidence="2 3">KS 22</strain>
    </source>
</reference>
<evidence type="ECO:0000313" key="3">
    <source>
        <dbReference type="Proteomes" id="UP000515679"/>
    </source>
</evidence>
<accession>A0A7G5C1D7</accession>
<name>A0A7G5C1D7_9BACL</name>
<dbReference type="Proteomes" id="UP000515679">
    <property type="component" value="Chromosome"/>
</dbReference>
<keyword evidence="1" id="KW-0812">Transmembrane</keyword>
<dbReference type="RefSeq" id="WP_182299252.1">
    <property type="nucleotide sequence ID" value="NZ_CP041969.1"/>
</dbReference>
<dbReference type="EMBL" id="CP041969">
    <property type="protein sequence ID" value="QMV43021.1"/>
    <property type="molecule type" value="Genomic_DNA"/>
</dbReference>